<proteinExistence type="predicted"/>
<comment type="caution">
    <text evidence="4">The sequence shown here is derived from an EMBL/GenBank/DDBJ whole genome shotgun (WGS) entry which is preliminary data.</text>
</comment>
<dbReference type="PANTHER" id="PTHR10039:SF17">
    <property type="entry name" value="FUNGAL STAND N-TERMINAL GOODBYE DOMAIN-CONTAINING PROTEIN-RELATED"/>
    <property type="match status" value="1"/>
</dbReference>
<dbReference type="SUPFAM" id="SSF52540">
    <property type="entry name" value="P-loop containing nucleoside triphosphate hydrolases"/>
    <property type="match status" value="1"/>
</dbReference>
<dbReference type="InterPro" id="IPR003593">
    <property type="entry name" value="AAA+_ATPase"/>
</dbReference>
<dbReference type="InParanoid" id="A0A409XDJ0"/>
<feature type="compositionally biased region" description="Low complexity" evidence="2">
    <location>
        <begin position="1076"/>
        <end position="1094"/>
    </location>
</feature>
<sequence>MSGNGGRFFKNAQGVTVQNSHFFNVEKDYIRYEIAGDYHNHSYDNEEGIKTLVKVIVPDAVHTSSERSTIRCHPGTRERILAAILTWIKDNNSQEDILWIHGPTGTGKSTIMQEIAELCLNCPPEGRHFGGTFFFSRGKPGREDDNCLFTTLAYQLSLCDLELREHVNRAMAIDPILYTKDTGLQLRTLIFETLQKLATPPLMTPFVIIDGIDECKSHETQTRIINTIANTLLTYDRRIRFIITSRSEAHIRETFEQPMILRRTRQIALDSFYNPEHDIRLFLQERLDAIAKKPSMSRMRTRWPQPSDIDYLVKKACGQFLYASTVLEFVGAELLYPVKQLKKVLTSTNTPDLYSNIDELYTQILKTCPEPEALNQIFGLLLTLHCPQPPEVYDDILCLDSEAGGVTYILHGLHSVIKFPNPSDDETERRVFERRLEYDKTRGLRFHHASFQDFLLDKKRSKEFHVDLSVAHATLVKSGFRLMTEWISSPWKRTIPEGDYPHRETWGYLKHHMGTHLAECEADVREAVLNDLHEFTVTFPPPKPIGHPIWDHSFDALHSMATAFATILTSEDKGKQQLLNPINFHSEHSHWAQECVLSPGKIINREDSPIAKTYLKFRTMLDTFYKFTLSSSDDMMQLLEKLPGILAGMGPIRDHWLHDLFSIDIEHLSLNMQRNRKFFNKWKNAFWTQHFNLGGAEYRDDVVLLLNPHFTDFLSNRDRAGQFFRDHSTGLILDYYHIICMIFRPEWLEIPRSRDPVTYLDNILRKCLESISIEQMVFSPNDHPITKLMRGLKQLHYDKACLQKAPVLNVELLWSATRRLLDWIQRQHEQTRKSDKSKSSKYHGIRKDLAEISTHIYTQILQVDTPKTGGRLITICEPFRVAISRDLVSETPSTLSPPPSPMHPQQLMISETLLSLHGIRSSLLAFLTKPERAGGWQFTPEAYHTQFAEICLEHCDPSVSDISRDWRTLPSHTEWRHHLVRAKPSENILARLRSIPPGPWLAEGLPTGESGAKTRSIKAILDWLEKDPENPSDITERWTQILSDFKRLYRWRSSRSGKNAQNGVYPPSREGSPSLSFRSGSNFPPSPSPSSSYFRDANSSVTLSP</sequence>
<dbReference type="STRING" id="93625.A0A409XDJ0"/>
<dbReference type="Gene3D" id="3.40.50.300">
    <property type="entry name" value="P-loop containing nucleotide triphosphate hydrolases"/>
    <property type="match status" value="1"/>
</dbReference>
<organism evidence="4 5">
    <name type="scientific">Psilocybe cyanescens</name>
    <dbReference type="NCBI Taxonomy" id="93625"/>
    <lineage>
        <taxon>Eukaryota</taxon>
        <taxon>Fungi</taxon>
        <taxon>Dikarya</taxon>
        <taxon>Basidiomycota</taxon>
        <taxon>Agaricomycotina</taxon>
        <taxon>Agaricomycetes</taxon>
        <taxon>Agaricomycetidae</taxon>
        <taxon>Agaricales</taxon>
        <taxon>Agaricineae</taxon>
        <taxon>Strophariaceae</taxon>
        <taxon>Psilocybe</taxon>
    </lineage>
</organism>
<dbReference type="PANTHER" id="PTHR10039">
    <property type="entry name" value="AMELOGENIN"/>
    <property type="match status" value="1"/>
</dbReference>
<dbReference type="InterPro" id="IPR027417">
    <property type="entry name" value="P-loop_NTPase"/>
</dbReference>
<dbReference type="InterPro" id="IPR056884">
    <property type="entry name" value="NPHP3-like_N"/>
</dbReference>
<feature type="region of interest" description="Disordered" evidence="2">
    <location>
        <begin position="1057"/>
        <end position="1105"/>
    </location>
</feature>
<dbReference type="Pfam" id="PF24883">
    <property type="entry name" value="NPHP3_N"/>
    <property type="match status" value="1"/>
</dbReference>
<evidence type="ECO:0000256" key="1">
    <source>
        <dbReference type="ARBA" id="ARBA00022737"/>
    </source>
</evidence>
<feature type="domain" description="AAA+ ATPase" evidence="3">
    <location>
        <begin position="94"/>
        <end position="265"/>
    </location>
</feature>
<protein>
    <recommendedName>
        <fullName evidence="3">AAA+ ATPase domain-containing protein</fullName>
    </recommendedName>
</protein>
<dbReference type="Proteomes" id="UP000283269">
    <property type="component" value="Unassembled WGS sequence"/>
</dbReference>
<dbReference type="EMBL" id="NHYD01002025">
    <property type="protein sequence ID" value="PPQ88794.1"/>
    <property type="molecule type" value="Genomic_DNA"/>
</dbReference>
<name>A0A409XDJ0_PSICY</name>
<gene>
    <name evidence="4" type="ORF">CVT25_010480</name>
</gene>
<reference evidence="4 5" key="1">
    <citation type="journal article" date="2018" name="Evol. Lett.">
        <title>Horizontal gene cluster transfer increased hallucinogenic mushroom diversity.</title>
        <authorList>
            <person name="Reynolds H.T."/>
            <person name="Vijayakumar V."/>
            <person name="Gluck-Thaler E."/>
            <person name="Korotkin H.B."/>
            <person name="Matheny P.B."/>
            <person name="Slot J.C."/>
        </authorList>
    </citation>
    <scope>NUCLEOTIDE SEQUENCE [LARGE SCALE GENOMIC DNA]</scope>
    <source>
        <strain evidence="4 5">2631</strain>
    </source>
</reference>
<accession>A0A409XDJ0</accession>
<evidence type="ECO:0000259" key="3">
    <source>
        <dbReference type="SMART" id="SM00382"/>
    </source>
</evidence>
<evidence type="ECO:0000256" key="2">
    <source>
        <dbReference type="SAM" id="MobiDB-lite"/>
    </source>
</evidence>
<keyword evidence="1" id="KW-0677">Repeat</keyword>
<dbReference type="AlphaFoldDB" id="A0A409XDJ0"/>
<keyword evidence="5" id="KW-1185">Reference proteome</keyword>
<evidence type="ECO:0000313" key="5">
    <source>
        <dbReference type="Proteomes" id="UP000283269"/>
    </source>
</evidence>
<dbReference type="OrthoDB" id="3014077at2759"/>
<dbReference type="SMART" id="SM00382">
    <property type="entry name" value="AAA"/>
    <property type="match status" value="1"/>
</dbReference>
<evidence type="ECO:0000313" key="4">
    <source>
        <dbReference type="EMBL" id="PPQ88794.1"/>
    </source>
</evidence>